<gene>
    <name evidence="2" type="ORF">B0H63DRAFT_317164</name>
</gene>
<reference evidence="2" key="2">
    <citation type="submission" date="2023-06" db="EMBL/GenBank/DDBJ databases">
        <authorList>
            <consortium name="Lawrence Berkeley National Laboratory"/>
            <person name="Haridas S."/>
            <person name="Hensen N."/>
            <person name="Bonometti L."/>
            <person name="Westerberg I."/>
            <person name="Brannstrom I.O."/>
            <person name="Guillou S."/>
            <person name="Cros-Aarteil S."/>
            <person name="Calhoun S."/>
            <person name="Kuo A."/>
            <person name="Mondo S."/>
            <person name="Pangilinan J."/>
            <person name="Riley R."/>
            <person name="LaButti K."/>
            <person name="Andreopoulos B."/>
            <person name="Lipzen A."/>
            <person name="Chen C."/>
            <person name="Yanf M."/>
            <person name="Daum C."/>
            <person name="Ng V."/>
            <person name="Clum A."/>
            <person name="Steindorff A."/>
            <person name="Ohm R."/>
            <person name="Martin F."/>
            <person name="Silar P."/>
            <person name="Natvig D."/>
            <person name="Lalanne C."/>
            <person name="Gautier V."/>
            <person name="Ament-velasquez S.L."/>
            <person name="Kruys A."/>
            <person name="Hutchinson M.I."/>
            <person name="Powell A.J."/>
            <person name="Barry K."/>
            <person name="Miller A.N."/>
            <person name="Grigoriev I.V."/>
            <person name="Debuchy R."/>
            <person name="Gladieux P."/>
            <person name="Thoren M.H."/>
            <person name="Johannesson H."/>
        </authorList>
    </citation>
    <scope>NUCLEOTIDE SEQUENCE</scope>
    <source>
        <strain evidence="2">CBS 232.78</strain>
    </source>
</reference>
<comment type="caution">
    <text evidence="2">The sequence shown here is derived from an EMBL/GenBank/DDBJ whole genome shotgun (WGS) entry which is preliminary data.</text>
</comment>
<dbReference type="Proteomes" id="UP001285441">
    <property type="component" value="Unassembled WGS sequence"/>
</dbReference>
<dbReference type="AlphaFoldDB" id="A0AAE0K6C3"/>
<feature type="transmembrane region" description="Helical" evidence="1">
    <location>
        <begin position="53"/>
        <end position="75"/>
    </location>
</feature>
<protein>
    <submittedName>
        <fullName evidence="2">Uncharacterized protein</fullName>
    </submittedName>
</protein>
<sequence length="159" mass="18077">MACHGYRPHAPYRLQVVKATRHVSRNLLPLVKQFWIYKRLERASGHGISFKSLVIFSSASAIFAFATLYAFVALYTHDMYKAMAMVMPDLRREKVKPSLFNSTNTDRQYLRYRLPGDWCLGRCGHSAGPYYPRSRNRSTSRSGILICLGDEVGANDGLP</sequence>
<accession>A0AAE0K6C3</accession>
<evidence type="ECO:0000313" key="3">
    <source>
        <dbReference type="Proteomes" id="UP001285441"/>
    </source>
</evidence>
<keyword evidence="1" id="KW-1133">Transmembrane helix</keyword>
<reference evidence="2" key="1">
    <citation type="journal article" date="2023" name="Mol. Phylogenet. Evol.">
        <title>Genome-scale phylogeny and comparative genomics of the fungal order Sordariales.</title>
        <authorList>
            <person name="Hensen N."/>
            <person name="Bonometti L."/>
            <person name="Westerberg I."/>
            <person name="Brannstrom I.O."/>
            <person name="Guillou S."/>
            <person name="Cros-Aarteil S."/>
            <person name="Calhoun S."/>
            <person name="Haridas S."/>
            <person name="Kuo A."/>
            <person name="Mondo S."/>
            <person name="Pangilinan J."/>
            <person name="Riley R."/>
            <person name="LaButti K."/>
            <person name="Andreopoulos B."/>
            <person name="Lipzen A."/>
            <person name="Chen C."/>
            <person name="Yan M."/>
            <person name="Daum C."/>
            <person name="Ng V."/>
            <person name="Clum A."/>
            <person name="Steindorff A."/>
            <person name="Ohm R.A."/>
            <person name="Martin F."/>
            <person name="Silar P."/>
            <person name="Natvig D.O."/>
            <person name="Lalanne C."/>
            <person name="Gautier V."/>
            <person name="Ament-Velasquez S.L."/>
            <person name="Kruys A."/>
            <person name="Hutchinson M.I."/>
            <person name="Powell A.J."/>
            <person name="Barry K."/>
            <person name="Miller A.N."/>
            <person name="Grigoriev I.V."/>
            <person name="Debuchy R."/>
            <person name="Gladieux P."/>
            <person name="Hiltunen Thoren M."/>
            <person name="Johannesson H."/>
        </authorList>
    </citation>
    <scope>NUCLEOTIDE SEQUENCE</scope>
    <source>
        <strain evidence="2">CBS 232.78</strain>
    </source>
</reference>
<keyword evidence="1" id="KW-0472">Membrane</keyword>
<organism evidence="2 3">
    <name type="scientific">Podospora didyma</name>
    <dbReference type="NCBI Taxonomy" id="330526"/>
    <lineage>
        <taxon>Eukaryota</taxon>
        <taxon>Fungi</taxon>
        <taxon>Dikarya</taxon>
        <taxon>Ascomycota</taxon>
        <taxon>Pezizomycotina</taxon>
        <taxon>Sordariomycetes</taxon>
        <taxon>Sordariomycetidae</taxon>
        <taxon>Sordariales</taxon>
        <taxon>Podosporaceae</taxon>
        <taxon>Podospora</taxon>
    </lineage>
</organism>
<proteinExistence type="predicted"/>
<dbReference type="EMBL" id="JAULSW010000009">
    <property type="protein sequence ID" value="KAK3370495.1"/>
    <property type="molecule type" value="Genomic_DNA"/>
</dbReference>
<name>A0AAE0K6C3_9PEZI</name>
<keyword evidence="3" id="KW-1185">Reference proteome</keyword>
<evidence type="ECO:0000256" key="1">
    <source>
        <dbReference type="SAM" id="Phobius"/>
    </source>
</evidence>
<evidence type="ECO:0000313" key="2">
    <source>
        <dbReference type="EMBL" id="KAK3370495.1"/>
    </source>
</evidence>
<keyword evidence="1" id="KW-0812">Transmembrane</keyword>